<dbReference type="Proteomes" id="UP000226031">
    <property type="component" value="Unassembled WGS sequence"/>
</dbReference>
<keyword evidence="2" id="KW-0472">Membrane</keyword>
<evidence type="ECO:0000256" key="1">
    <source>
        <dbReference type="SAM" id="MobiDB-lite"/>
    </source>
</evidence>
<organism evidence="4 5">
    <name type="scientific">[Emmonsia] crescens</name>
    <dbReference type="NCBI Taxonomy" id="73230"/>
    <lineage>
        <taxon>Eukaryota</taxon>
        <taxon>Fungi</taxon>
        <taxon>Dikarya</taxon>
        <taxon>Ascomycota</taxon>
        <taxon>Pezizomycotina</taxon>
        <taxon>Eurotiomycetes</taxon>
        <taxon>Eurotiomycetidae</taxon>
        <taxon>Onygenales</taxon>
        <taxon>Ajellomycetaceae</taxon>
        <taxon>Emergomyces</taxon>
    </lineage>
</organism>
<evidence type="ECO:0000256" key="3">
    <source>
        <dbReference type="SAM" id="SignalP"/>
    </source>
</evidence>
<protein>
    <submittedName>
        <fullName evidence="4">Uncharacterized protein</fullName>
    </submittedName>
</protein>
<feature type="transmembrane region" description="Helical" evidence="2">
    <location>
        <begin position="339"/>
        <end position="358"/>
    </location>
</feature>
<evidence type="ECO:0000256" key="2">
    <source>
        <dbReference type="SAM" id="Phobius"/>
    </source>
</evidence>
<name>A0A2B7ZK28_9EURO</name>
<dbReference type="AlphaFoldDB" id="A0A2B7ZK28"/>
<feature type="transmembrane region" description="Helical" evidence="2">
    <location>
        <begin position="127"/>
        <end position="148"/>
    </location>
</feature>
<gene>
    <name evidence="4" type="ORF">GX50_03507</name>
</gene>
<feature type="chain" id="PRO_5012857909" evidence="3">
    <location>
        <begin position="24"/>
        <end position="511"/>
    </location>
</feature>
<proteinExistence type="predicted"/>
<feature type="signal peptide" evidence="3">
    <location>
        <begin position="1"/>
        <end position="23"/>
    </location>
</feature>
<feature type="transmembrane region" description="Helical" evidence="2">
    <location>
        <begin position="207"/>
        <end position="225"/>
    </location>
</feature>
<dbReference type="STRING" id="73230.A0A2B7ZK28"/>
<evidence type="ECO:0000313" key="4">
    <source>
        <dbReference type="EMBL" id="PGH33680.1"/>
    </source>
</evidence>
<dbReference type="EMBL" id="PDND01000057">
    <property type="protein sequence ID" value="PGH33680.1"/>
    <property type="molecule type" value="Genomic_DNA"/>
</dbReference>
<sequence>MARDKLIILLAFSILVIIAPSRAGASTNPDTPASLIDIARRDLVELSNIPDGYNVSNTVMCVYLMSRQYGYLPRLLYYASLTLAILGRYQRWLVMGALASALSYAGSVAIHAMVLVRSRKPVFDLDILAWGLDVFSVVLSCWTSGPMLNLHAGLRRGCFSQVRVRVKRPIRSTATALTSALARGLPCGIHRGSQPSQPRTCWEPMRIGTILFVPILAAAYKSIALNMHPRTPSELYIRFVMTQINGSLNMKLSQQVYNAACSTWYGGYMVLVHYIHKARFRHQQRPRIAAMLIYPWLLLELLFDLATPPLFSTNIVVNEINLMKTRLSYDEEVASVGQWSPKVSATLVVLAAIINKGMRTYRARKRRKDIPEQVEEPREHLEEEKPPTHAPRYLARILPYIHSSRNDAADPFVYHILSGLRLNTTGGQRYIPFIGDANGRIKHNFRSAQDTQTTTRPQLGNNTCLKYLYHEERRDVDFSFAYQKIRLAALTIKQTLGRQFDNLAGRAVGAV</sequence>
<feature type="transmembrane region" description="Helical" evidence="2">
    <location>
        <begin position="256"/>
        <end position="276"/>
    </location>
</feature>
<feature type="transmembrane region" description="Helical" evidence="2">
    <location>
        <begin position="288"/>
        <end position="306"/>
    </location>
</feature>
<accession>A0A2B7ZK28</accession>
<keyword evidence="5" id="KW-1185">Reference proteome</keyword>
<feature type="transmembrane region" description="Helical" evidence="2">
    <location>
        <begin position="93"/>
        <end position="115"/>
    </location>
</feature>
<feature type="region of interest" description="Disordered" evidence="1">
    <location>
        <begin position="365"/>
        <end position="386"/>
    </location>
</feature>
<evidence type="ECO:0000313" key="5">
    <source>
        <dbReference type="Proteomes" id="UP000226031"/>
    </source>
</evidence>
<feature type="compositionally biased region" description="Basic and acidic residues" evidence="1">
    <location>
        <begin position="369"/>
        <end position="386"/>
    </location>
</feature>
<reference evidence="4 5" key="1">
    <citation type="submission" date="2017-10" db="EMBL/GenBank/DDBJ databases">
        <title>Comparative genomics in systemic dimorphic fungi from Ajellomycetaceae.</title>
        <authorList>
            <person name="Munoz J.F."/>
            <person name="Mcewen J.G."/>
            <person name="Clay O.K."/>
            <person name="Cuomo C.A."/>
        </authorList>
    </citation>
    <scope>NUCLEOTIDE SEQUENCE [LARGE SCALE GENOMIC DNA]</scope>
    <source>
        <strain evidence="4 5">UAMH4076</strain>
    </source>
</reference>
<keyword evidence="2" id="KW-0812">Transmembrane</keyword>
<keyword evidence="2" id="KW-1133">Transmembrane helix</keyword>
<keyword evidence="3" id="KW-0732">Signal</keyword>
<comment type="caution">
    <text evidence="4">The sequence shown here is derived from an EMBL/GenBank/DDBJ whole genome shotgun (WGS) entry which is preliminary data.</text>
</comment>
<feature type="transmembrane region" description="Helical" evidence="2">
    <location>
        <begin position="69"/>
        <end position="86"/>
    </location>
</feature>